<dbReference type="OrthoDB" id="5574602at2759"/>
<evidence type="ECO:0008006" key="6">
    <source>
        <dbReference type="Google" id="ProtNLM"/>
    </source>
</evidence>
<keyword evidence="2" id="KW-0472">Membrane</keyword>
<organism evidence="4 5">
    <name type="scientific">Coemansia reversa (strain ATCC 12441 / NRRL 1564)</name>
    <dbReference type="NCBI Taxonomy" id="763665"/>
    <lineage>
        <taxon>Eukaryota</taxon>
        <taxon>Fungi</taxon>
        <taxon>Fungi incertae sedis</taxon>
        <taxon>Zoopagomycota</taxon>
        <taxon>Kickxellomycotina</taxon>
        <taxon>Kickxellomycetes</taxon>
        <taxon>Kickxellales</taxon>
        <taxon>Kickxellaceae</taxon>
        <taxon>Coemansia</taxon>
    </lineage>
</organism>
<dbReference type="EMBL" id="KZ303490">
    <property type="protein sequence ID" value="PIA18468.1"/>
    <property type="molecule type" value="Genomic_DNA"/>
</dbReference>
<reference evidence="4 5" key="1">
    <citation type="journal article" date="2015" name="Genome Biol. Evol.">
        <title>Phylogenomic analyses indicate that early fungi evolved digesting cell walls of algal ancestors of land plants.</title>
        <authorList>
            <person name="Chang Y."/>
            <person name="Wang S."/>
            <person name="Sekimoto S."/>
            <person name="Aerts A.L."/>
            <person name="Choi C."/>
            <person name="Clum A."/>
            <person name="LaButti K.M."/>
            <person name="Lindquist E.A."/>
            <person name="Yee Ngan C."/>
            <person name="Ohm R.A."/>
            <person name="Salamov A.A."/>
            <person name="Grigoriev I.V."/>
            <person name="Spatafora J.W."/>
            <person name="Berbee M.L."/>
        </authorList>
    </citation>
    <scope>NUCLEOTIDE SEQUENCE [LARGE SCALE GENOMIC DNA]</scope>
    <source>
        <strain evidence="4 5">NRRL 1564</strain>
    </source>
</reference>
<evidence type="ECO:0000256" key="3">
    <source>
        <dbReference type="SAM" id="SignalP"/>
    </source>
</evidence>
<evidence type="ECO:0000256" key="1">
    <source>
        <dbReference type="SAM" id="MobiDB-lite"/>
    </source>
</evidence>
<feature type="region of interest" description="Disordered" evidence="1">
    <location>
        <begin position="102"/>
        <end position="143"/>
    </location>
</feature>
<feature type="signal peptide" evidence="3">
    <location>
        <begin position="1"/>
        <end position="25"/>
    </location>
</feature>
<keyword evidence="2" id="KW-1133">Transmembrane helix</keyword>
<feature type="compositionally biased region" description="Basic and acidic residues" evidence="1">
    <location>
        <begin position="132"/>
        <end position="143"/>
    </location>
</feature>
<dbReference type="AlphaFoldDB" id="A0A2G5BHH3"/>
<feature type="transmembrane region" description="Helical" evidence="2">
    <location>
        <begin position="149"/>
        <end position="170"/>
    </location>
</feature>
<keyword evidence="2" id="KW-0812">Transmembrane</keyword>
<dbReference type="Proteomes" id="UP000242474">
    <property type="component" value="Unassembled WGS sequence"/>
</dbReference>
<gene>
    <name evidence="4" type="ORF">COEREDRAFT_85426</name>
</gene>
<evidence type="ECO:0000313" key="4">
    <source>
        <dbReference type="EMBL" id="PIA18468.1"/>
    </source>
</evidence>
<proteinExistence type="predicted"/>
<accession>A0A2G5BHH3</accession>
<protein>
    <recommendedName>
        <fullName evidence="6">Mid2 domain-containing protein</fullName>
    </recommendedName>
</protein>
<evidence type="ECO:0000313" key="5">
    <source>
        <dbReference type="Proteomes" id="UP000242474"/>
    </source>
</evidence>
<feature type="chain" id="PRO_5013922323" description="Mid2 domain-containing protein" evidence="3">
    <location>
        <begin position="26"/>
        <end position="341"/>
    </location>
</feature>
<evidence type="ECO:0000256" key="2">
    <source>
        <dbReference type="SAM" id="Phobius"/>
    </source>
</evidence>
<keyword evidence="3" id="KW-0732">Signal</keyword>
<name>A0A2G5BHH3_COERN</name>
<keyword evidence="5" id="KW-1185">Reference proteome</keyword>
<sequence>MKSLRRIGVLQAVVLLLVLIPLATAFTRTSTDIGTKTETIETTKNGDDEKITTEIAYTSYIIFMNDDIRVSSFAGIPMTTTDDDGEKSTYLSTAIIGKHTEPMATIMPSSDLPDDESDAKSNAESDDDASGSDDKEAQTKERTTSIGPIVGGVVGGVVVLAIIGVLGCIYKRKQDRKQHLVEHQREQMQILAMELDGSYKPDKRGEGGPLSEDSIFTEDMVSKYTGGSISRNPPTLLEEYTSSAQPITVGTELTMDSQGYKGMPDGSPLIMNCIMPLRNAKASDNYTDLEWFPLVVDEQELMQHSGPSYIQEKELSNVATYIQKPSGQMSLTPVGQPQQKF</sequence>